<gene>
    <name evidence="1" type="ORF">D0962_33700</name>
</gene>
<evidence type="ECO:0000313" key="2">
    <source>
        <dbReference type="Proteomes" id="UP000473574"/>
    </source>
</evidence>
<dbReference type="PANTHER" id="PTHR34070:SF1">
    <property type="entry name" value="DNA ALKYLATION REPAIR PROTEIN"/>
    <property type="match status" value="1"/>
</dbReference>
<dbReference type="EMBL" id="QZCE01000002">
    <property type="protein sequence ID" value="NEZ67660.1"/>
    <property type="molecule type" value="Genomic_DNA"/>
</dbReference>
<reference evidence="1 2" key="1">
    <citation type="journal article" date="2020" name="Microb. Ecol.">
        <title>Ecogenomics of the Marine Benthic Filamentous Cyanobacterium Adonisia.</title>
        <authorList>
            <person name="Walter J.M."/>
            <person name="Coutinho F.H."/>
            <person name="Leomil L."/>
            <person name="Hargreaves P.I."/>
            <person name="Campeao M.E."/>
            <person name="Vieira V.V."/>
            <person name="Silva B.S."/>
            <person name="Fistarol G.O."/>
            <person name="Salomon P.S."/>
            <person name="Sawabe T."/>
            <person name="Mino S."/>
            <person name="Hosokawa M."/>
            <person name="Miyashita H."/>
            <person name="Maruyama F."/>
            <person name="van Verk M.C."/>
            <person name="Dutilh B.E."/>
            <person name="Thompson C.C."/>
            <person name="Thompson F.L."/>
        </authorList>
    </citation>
    <scope>NUCLEOTIDE SEQUENCE [LARGE SCALE GENOMIC DNA]</scope>
    <source>
        <strain evidence="1 2">CCMR0082</strain>
    </source>
</reference>
<dbReference type="Gene3D" id="1.25.10.90">
    <property type="match status" value="1"/>
</dbReference>
<comment type="caution">
    <text evidence="1">The sequence shown here is derived from an EMBL/GenBank/DDBJ whole genome shotgun (WGS) entry which is preliminary data.</text>
</comment>
<name>A0A6M0SGF0_9CYAN</name>
<dbReference type="RefSeq" id="WP_163670904.1">
    <property type="nucleotide sequence ID" value="NZ_QZCE01000002.1"/>
</dbReference>
<evidence type="ECO:0000313" key="1">
    <source>
        <dbReference type="EMBL" id="NEZ67660.1"/>
    </source>
</evidence>
<dbReference type="PANTHER" id="PTHR34070">
    <property type="entry name" value="ARMADILLO-TYPE FOLD"/>
    <property type="match status" value="1"/>
</dbReference>
<dbReference type="AlphaFoldDB" id="A0A6M0SGF0"/>
<dbReference type="Pfam" id="PF08713">
    <property type="entry name" value="DNA_alkylation"/>
    <property type="match status" value="1"/>
</dbReference>
<protein>
    <submittedName>
        <fullName evidence="1">DNA alkylation repair protein</fullName>
    </submittedName>
</protein>
<dbReference type="CDD" id="cd06561">
    <property type="entry name" value="AlkD_like"/>
    <property type="match status" value="1"/>
</dbReference>
<dbReference type="InterPro" id="IPR016024">
    <property type="entry name" value="ARM-type_fold"/>
</dbReference>
<organism evidence="1 2">
    <name type="scientific">Adonisia turfae CCMR0082</name>
    <dbReference type="NCBI Taxonomy" id="2304604"/>
    <lineage>
        <taxon>Bacteria</taxon>
        <taxon>Bacillati</taxon>
        <taxon>Cyanobacteriota</taxon>
        <taxon>Adonisia</taxon>
        <taxon>Adonisia turfae</taxon>
    </lineage>
</organism>
<dbReference type="InterPro" id="IPR014825">
    <property type="entry name" value="DNA_alkylation"/>
</dbReference>
<dbReference type="SUPFAM" id="SSF48371">
    <property type="entry name" value="ARM repeat"/>
    <property type="match status" value="1"/>
</dbReference>
<accession>A0A6M0SGF0</accession>
<dbReference type="Proteomes" id="UP000473574">
    <property type="component" value="Unassembled WGS sequence"/>
</dbReference>
<proteinExistence type="predicted"/>
<sequence length="238" mass="27819">MTTKDISNILRDLADPVIAEHSQRFFKTGKGEYGEGDQFLGIRVPALRKQVKKHQATSLPDVKKLLMSPFHEERLFALLLLVHKFSQGNDAEKTTIYQLYLDHTQYINNWDLVDSSAYKIVGVYLETRDRQILYQLAQSCNLWERRIAIMSTFQFIRNDQFDDTLQLSELLLNDSEDLIHKAVGWMLREIGKRDVATEKAFLKTHYKTMPRTMLRYAIEKFPKQERQQYLTGDLTGVV</sequence>